<protein>
    <submittedName>
        <fullName evidence="2">Uncharacterized protein</fullName>
    </submittedName>
</protein>
<evidence type="ECO:0000256" key="1">
    <source>
        <dbReference type="SAM" id="MobiDB-lite"/>
    </source>
</evidence>
<sequence>MKFLPRREDNDARKAKASRATENSIGKHQSAMDAIHLATGGNSSSARFGGSSREEAEGFHDKSGTYYRGAGHVKVLDKDSE</sequence>
<feature type="region of interest" description="Disordered" evidence="1">
    <location>
        <begin position="1"/>
        <end position="64"/>
    </location>
</feature>
<name>A0A6J5KMF6_9CAUD</name>
<feature type="compositionally biased region" description="Basic and acidic residues" evidence="1">
    <location>
        <begin position="1"/>
        <end position="14"/>
    </location>
</feature>
<feature type="compositionally biased region" description="Basic and acidic residues" evidence="1">
    <location>
        <begin position="52"/>
        <end position="63"/>
    </location>
</feature>
<reference evidence="2" key="1">
    <citation type="submission" date="2020-04" db="EMBL/GenBank/DDBJ databases">
        <authorList>
            <person name="Chiriac C."/>
            <person name="Salcher M."/>
            <person name="Ghai R."/>
            <person name="Kavagutti S V."/>
        </authorList>
    </citation>
    <scope>NUCLEOTIDE SEQUENCE</scope>
</reference>
<evidence type="ECO:0000313" key="2">
    <source>
        <dbReference type="EMBL" id="CAB4122017.1"/>
    </source>
</evidence>
<accession>A0A6J5KMF6</accession>
<gene>
    <name evidence="2" type="ORF">UFOVP27_39</name>
</gene>
<organism evidence="2">
    <name type="scientific">uncultured Caudovirales phage</name>
    <dbReference type="NCBI Taxonomy" id="2100421"/>
    <lineage>
        <taxon>Viruses</taxon>
        <taxon>Duplodnaviria</taxon>
        <taxon>Heunggongvirae</taxon>
        <taxon>Uroviricota</taxon>
        <taxon>Caudoviricetes</taxon>
        <taxon>Peduoviridae</taxon>
        <taxon>Maltschvirus</taxon>
        <taxon>Maltschvirus maltsch</taxon>
    </lineage>
</organism>
<dbReference type="EMBL" id="LR796157">
    <property type="protein sequence ID" value="CAB4122017.1"/>
    <property type="molecule type" value="Genomic_DNA"/>
</dbReference>
<proteinExistence type="predicted"/>